<keyword evidence="1" id="KW-0732">Signal</keyword>
<reference evidence="5" key="2">
    <citation type="submission" date="2012-11" db="EMBL/GenBank/DDBJ databases">
        <authorList>
            <person name="Kuo A."/>
            <person name="Curtis B.A."/>
            <person name="Tanifuji G."/>
            <person name="Burki F."/>
            <person name="Gruber A."/>
            <person name="Irimia M."/>
            <person name="Maruyama S."/>
            <person name="Arias M.C."/>
            <person name="Ball S.G."/>
            <person name="Gile G.H."/>
            <person name="Hirakawa Y."/>
            <person name="Hopkins J.F."/>
            <person name="Rensing S.A."/>
            <person name="Schmutz J."/>
            <person name="Symeonidi A."/>
            <person name="Elias M."/>
            <person name="Eveleigh R.J."/>
            <person name="Herman E.K."/>
            <person name="Klute M.J."/>
            <person name="Nakayama T."/>
            <person name="Obornik M."/>
            <person name="Reyes-Prieto A."/>
            <person name="Armbrust E.V."/>
            <person name="Aves S.J."/>
            <person name="Beiko R.G."/>
            <person name="Coutinho P."/>
            <person name="Dacks J.B."/>
            <person name="Durnford D.G."/>
            <person name="Fast N.M."/>
            <person name="Green B.R."/>
            <person name="Grisdale C."/>
            <person name="Hempe F."/>
            <person name="Henrissat B."/>
            <person name="Hoppner M.P."/>
            <person name="Ishida K.-I."/>
            <person name="Kim E."/>
            <person name="Koreny L."/>
            <person name="Kroth P.G."/>
            <person name="Liu Y."/>
            <person name="Malik S.-B."/>
            <person name="Maier U.G."/>
            <person name="McRose D."/>
            <person name="Mock T."/>
            <person name="Neilson J.A."/>
            <person name="Onodera N.T."/>
            <person name="Poole A.M."/>
            <person name="Pritham E.J."/>
            <person name="Richards T.A."/>
            <person name="Rocap G."/>
            <person name="Roy S.W."/>
            <person name="Sarai C."/>
            <person name="Schaack S."/>
            <person name="Shirato S."/>
            <person name="Slamovits C.H."/>
            <person name="Spencer D.F."/>
            <person name="Suzuki S."/>
            <person name="Worden A.Z."/>
            <person name="Zauner S."/>
            <person name="Barry K."/>
            <person name="Bell C."/>
            <person name="Bharti A.K."/>
            <person name="Crow J.A."/>
            <person name="Grimwood J."/>
            <person name="Kramer R."/>
            <person name="Lindquist E."/>
            <person name="Lucas S."/>
            <person name="Salamov A."/>
            <person name="McFadden G.I."/>
            <person name="Lane C.E."/>
            <person name="Keeling P.J."/>
            <person name="Gray M.W."/>
            <person name="Grigoriev I.V."/>
            <person name="Archibald J.M."/>
        </authorList>
    </citation>
    <scope>NUCLEOTIDE SEQUENCE</scope>
    <source>
        <strain evidence="5">CCMP2712</strain>
    </source>
</reference>
<dbReference type="HOGENOM" id="CLU_240041_0_0_1"/>
<gene>
    <name evidence="3" type="ORF">GUITHDRAFT_141820</name>
</gene>
<evidence type="ECO:0000259" key="2">
    <source>
        <dbReference type="PROSITE" id="PS51782"/>
    </source>
</evidence>
<evidence type="ECO:0000313" key="4">
    <source>
        <dbReference type="EnsemblProtists" id="EKX41552"/>
    </source>
</evidence>
<dbReference type="RefSeq" id="XP_005828532.1">
    <property type="nucleotide sequence ID" value="XM_005828475.1"/>
</dbReference>
<proteinExistence type="predicted"/>
<keyword evidence="5" id="KW-1185">Reference proteome</keyword>
<dbReference type="InterPro" id="IPR018392">
    <property type="entry name" value="LysM"/>
</dbReference>
<feature type="domain" description="LysM" evidence="2">
    <location>
        <begin position="1623"/>
        <end position="1668"/>
    </location>
</feature>
<name>L1IZN2_GUITC</name>
<dbReference type="EnsemblProtists" id="EKX41552">
    <property type="protein sequence ID" value="EKX41552"/>
    <property type="gene ID" value="GUITHDRAFT_141820"/>
</dbReference>
<dbReference type="GeneID" id="17298300"/>
<feature type="signal peptide" evidence="1">
    <location>
        <begin position="1"/>
        <end position="24"/>
    </location>
</feature>
<dbReference type="Proteomes" id="UP000011087">
    <property type="component" value="Unassembled WGS sequence"/>
</dbReference>
<evidence type="ECO:0000313" key="5">
    <source>
        <dbReference type="Proteomes" id="UP000011087"/>
    </source>
</evidence>
<reference evidence="4" key="3">
    <citation type="submission" date="2016-03" db="UniProtKB">
        <authorList>
            <consortium name="EnsemblProtists"/>
        </authorList>
    </citation>
    <scope>IDENTIFICATION</scope>
</reference>
<dbReference type="EMBL" id="JH993022">
    <property type="protein sequence ID" value="EKX41552.1"/>
    <property type="molecule type" value="Genomic_DNA"/>
</dbReference>
<dbReference type="KEGG" id="gtt:GUITHDRAFT_141820"/>
<reference evidence="3 5" key="1">
    <citation type="journal article" date="2012" name="Nature">
        <title>Algal genomes reveal evolutionary mosaicism and the fate of nucleomorphs.</title>
        <authorList>
            <consortium name="DOE Joint Genome Institute"/>
            <person name="Curtis B.A."/>
            <person name="Tanifuji G."/>
            <person name="Burki F."/>
            <person name="Gruber A."/>
            <person name="Irimia M."/>
            <person name="Maruyama S."/>
            <person name="Arias M.C."/>
            <person name="Ball S.G."/>
            <person name="Gile G.H."/>
            <person name="Hirakawa Y."/>
            <person name="Hopkins J.F."/>
            <person name="Kuo A."/>
            <person name="Rensing S.A."/>
            <person name="Schmutz J."/>
            <person name="Symeonidi A."/>
            <person name="Elias M."/>
            <person name="Eveleigh R.J."/>
            <person name="Herman E.K."/>
            <person name="Klute M.J."/>
            <person name="Nakayama T."/>
            <person name="Obornik M."/>
            <person name="Reyes-Prieto A."/>
            <person name="Armbrust E.V."/>
            <person name="Aves S.J."/>
            <person name="Beiko R.G."/>
            <person name="Coutinho P."/>
            <person name="Dacks J.B."/>
            <person name="Durnford D.G."/>
            <person name="Fast N.M."/>
            <person name="Green B.R."/>
            <person name="Grisdale C.J."/>
            <person name="Hempel F."/>
            <person name="Henrissat B."/>
            <person name="Hoppner M.P."/>
            <person name="Ishida K."/>
            <person name="Kim E."/>
            <person name="Koreny L."/>
            <person name="Kroth P.G."/>
            <person name="Liu Y."/>
            <person name="Malik S.B."/>
            <person name="Maier U.G."/>
            <person name="McRose D."/>
            <person name="Mock T."/>
            <person name="Neilson J.A."/>
            <person name="Onodera N.T."/>
            <person name="Poole A.M."/>
            <person name="Pritham E.J."/>
            <person name="Richards T.A."/>
            <person name="Rocap G."/>
            <person name="Roy S.W."/>
            <person name="Sarai C."/>
            <person name="Schaack S."/>
            <person name="Shirato S."/>
            <person name="Slamovits C.H."/>
            <person name="Spencer D.F."/>
            <person name="Suzuki S."/>
            <person name="Worden A.Z."/>
            <person name="Zauner S."/>
            <person name="Barry K."/>
            <person name="Bell C."/>
            <person name="Bharti A.K."/>
            <person name="Crow J.A."/>
            <person name="Grimwood J."/>
            <person name="Kramer R."/>
            <person name="Lindquist E."/>
            <person name="Lucas S."/>
            <person name="Salamov A."/>
            <person name="McFadden G.I."/>
            <person name="Lane C.E."/>
            <person name="Keeling P.J."/>
            <person name="Gray M.W."/>
            <person name="Grigoriev I.V."/>
            <person name="Archibald J.M."/>
        </authorList>
    </citation>
    <scope>NUCLEOTIDE SEQUENCE</scope>
    <source>
        <strain evidence="3 5">CCMP2712</strain>
    </source>
</reference>
<sequence>MLKRAVGWWRWLAFLLLLLPEINGSGLWMKYGTLQWRQSQERSVRFIISTAWPLSSWRLLRGAPKIGDVVDLRSNVTDKNMQLFLSFGDGNSLGESQSPLTSASSCATDGSCLSAEIRGIDEAEDLVFALVIVDHTYSPSDGGTVDNYNIFFSGCCKPISGLDNSAGCMYKITSLVSLNSTDYTQSALFAQTPIVNVSLAISTTIQLFAYHPTQQVTFAIGTDSDYGGDTMSCISTTKGAPYDVTVDASSGLIFVPRLSRESYYSIVVRAWTTDVIFTTMEFYIRVRPTPAGFSISDLPAGLQYARTAESFICDQLNSVVVRAVLSQPTLNFYVTNRDYLPTFQNVSRFGQRLPQLEVIPDTQGLLYQFLWNPPCESLQEQKMYTYTGRHLLDTFAACFQVKQLTSSLSVPDFLVSLSHPSCYFLPVIRCTTPQLQIKDEDGRDLLPSYVVQAGNFTTFTALAKDDPQTQVLDLKLTDNSLGPGGDIEISPAACVSGSFSPIVRDRNQNCTEVMFKNSSLPSSVNNIRFAFSPKTNLSAGTRITISGSSTATNDSAWKIKYTKHSSNLVANYNQLEFYVQPKYFMPENQTIEIAGLIGTRVVCNKDPSWNVQQSFSVPVGVPVFFLCGTSCTRNNLFFDLRNQTSALAIYFPSIQIPYQASVQKVLLSLTVVEALQQNLTIRIRTINHVNPPLSMLFQNVSTFKKSDQFVEWKLTSSTSTGIAFSLDLSLLFQEKFDDSLWKEGNAVSLFFEMTSQGCNSPSCVINFQYSNINILYTCPQIEKYVKMHEMGKDPAKYSMSLAVSWNQNTGVILIRLPLSLSLLNDRIYRFVFTVQNSLTAQPAPTVTLRTYNDTGPFCGKAISTLICSSKRETFDHNISVTVEFDEYNTVLVQGLNGIVKNASLNYLSAVRGTVFSYKNFTNGILSFTINSGTKIFSNFTYSLSFTVVNGDTVQRGQNISMLIVGITNGDFTSCASASGDSAPLRIRVWDSIYASQSNSDRDSDFTLLLNFTSQVFLETNQRITVRGFQDMNLQSNLILDNSTTTSGLSFVTFENSKQDAVLVVTTTLAASQVSLGVLLRHGSNPRIGNDMYVSLGGVLSSSFELVTTGACEGRPFYVNSISIKSNFSRVLLPVFECISWISDIGSLSMRLKANVEAGEDLRWSMDVINDIHTQAAPKVIVGINEAGWEYVDTPQGEMAALNISAWSSSSISQTRFLDLLAPCSSSLTSVSNQPGSINIITVSLMAAIPIRIGSFVTVIGLTGTAPLPSDSYYLPADCDPSPCLAVNLKWDRNTGQLEIQVVQEISVGQSMIVKLTVKNPTRTQQSPIVYIWEKLVTTQNSTVIIAPEQRIAHCLENYDPHYNSLCSRIEMWEEATISQSNPFPGSIKSHNHFLRIAWHSDAIKSFTHLAVSKPCKCFYLQRCGCSLALILERPLQVEDIFLQNIQPSSGISATECGDQWQVGINETWVLGKQTDGDLVAELLLAGVTYEFKWKIKNGMTPQTARCNNHCEQLRKGLENFFVCLKVVSQISSSFVLDIELILDATRPPPQGFKMESFECLHSSELLVGVPQSNSSIKCSDVHTGFLWKAAQSDWGLKSLVCFRAATQTPVSVGLCFQMNVLKCIYCIQQNDSFESLAIEWGSNWLQIWSTNLNILDPASLDIGQKVLIGGLYAPSPYDTSAILVKQFATSPESLRKANPNEEWDAVDNGTAFLSPHRPLCIIPKICTDI</sequence>
<feature type="chain" id="PRO_5008770666" description="LysM domain-containing protein" evidence="1">
    <location>
        <begin position="25"/>
        <end position="1729"/>
    </location>
</feature>
<evidence type="ECO:0000256" key="1">
    <source>
        <dbReference type="SAM" id="SignalP"/>
    </source>
</evidence>
<dbReference type="PROSITE" id="PS51782">
    <property type="entry name" value="LYSM"/>
    <property type="match status" value="1"/>
</dbReference>
<protein>
    <recommendedName>
        <fullName evidence="2">LysM domain-containing protein</fullName>
    </recommendedName>
</protein>
<dbReference type="PaxDb" id="55529-EKX41552"/>
<evidence type="ECO:0000313" key="3">
    <source>
        <dbReference type="EMBL" id="EKX41552.1"/>
    </source>
</evidence>
<organism evidence="3">
    <name type="scientific">Guillardia theta (strain CCMP2712)</name>
    <name type="common">Cryptophyte</name>
    <dbReference type="NCBI Taxonomy" id="905079"/>
    <lineage>
        <taxon>Eukaryota</taxon>
        <taxon>Cryptophyceae</taxon>
        <taxon>Pyrenomonadales</taxon>
        <taxon>Geminigeraceae</taxon>
        <taxon>Guillardia</taxon>
    </lineage>
</organism>
<accession>L1IZN2</accession>